<evidence type="ECO:0000256" key="3">
    <source>
        <dbReference type="ARBA" id="ARBA00022695"/>
    </source>
</evidence>
<dbReference type="Gene3D" id="3.10.20.370">
    <property type="match status" value="1"/>
</dbReference>
<dbReference type="GO" id="GO:0006508">
    <property type="term" value="P:proteolysis"/>
    <property type="evidence" value="ECO:0007669"/>
    <property type="project" value="UniProtKB-KW"/>
</dbReference>
<dbReference type="FunFam" id="3.30.70.270:FF:000026">
    <property type="entry name" value="Transposon Ty3-G Gag-Pol polyprotein"/>
    <property type="match status" value="1"/>
</dbReference>
<evidence type="ECO:0000256" key="4">
    <source>
        <dbReference type="ARBA" id="ARBA00022722"/>
    </source>
</evidence>
<keyword evidence="3" id="KW-0548">Nucleotidyltransferase</keyword>
<reference evidence="10" key="1">
    <citation type="journal article" date="2014" name="Nat. Genet.">
        <title>Genome and transcriptome of the porcine whipworm Trichuris suis.</title>
        <authorList>
            <person name="Jex A.R."/>
            <person name="Nejsum P."/>
            <person name="Schwarz E.M."/>
            <person name="Hu L."/>
            <person name="Young N.D."/>
            <person name="Hall R.S."/>
            <person name="Korhonen P.K."/>
            <person name="Liao S."/>
            <person name="Thamsborg S."/>
            <person name="Xia J."/>
            <person name="Xu P."/>
            <person name="Wang S."/>
            <person name="Scheerlinck J.P."/>
            <person name="Hofmann A."/>
            <person name="Sternberg P.W."/>
            <person name="Wang J."/>
            <person name="Gasser R.B."/>
        </authorList>
    </citation>
    <scope>NUCLEOTIDE SEQUENCE [LARGE SCALE GENOMIC DNA]</scope>
    <source>
        <strain evidence="10">DCEP-RM93F</strain>
    </source>
</reference>
<dbReference type="PANTHER" id="PTHR33064">
    <property type="entry name" value="POL PROTEIN"/>
    <property type="match status" value="1"/>
</dbReference>
<evidence type="ECO:0000256" key="7">
    <source>
        <dbReference type="ARBA" id="ARBA00022801"/>
    </source>
</evidence>
<sequence>MALRLLLQPPHFYRLGIEQLASHWEEILNNRLGGAQYFSKLDLKSGYWQIPLEQAGREKTAFITPDGLFQFKMMRFGLSNAPASFSRLMDQVLGDMKWTVCLTYLDDILIFSSKAFSSPKDGGNCTGKKRTRLQPTKCVIATDKTGVFLRWCPEFGYTRRDYAIGVNPRNSVTDPKTEYLGHVIDVEGVRPNPSKLDAISAFPRPQTVRQLRRFIGMSSYYRRFVRNYAAIVRPLVSLLKKKGEWTWDDDQEKAFQGLKERMKHPPVLQHFREDWPIELHCDASKEGLGAVLIQSKNGQEHVIAYFSRMLTMTEEKYHSNELECLAIVWALRMSRPYVLGRKLKIITDNSAVKWLFKRQQSNDKFGRWTLAVMEYLNDCEFVHR</sequence>
<feature type="domain" description="Reverse transcriptase" evidence="9">
    <location>
        <begin position="1"/>
        <end position="184"/>
    </location>
</feature>
<dbReference type="InterPro" id="IPR043128">
    <property type="entry name" value="Rev_trsase/Diguanyl_cyclase"/>
</dbReference>
<dbReference type="PROSITE" id="PS50878">
    <property type="entry name" value="RT_POL"/>
    <property type="match status" value="1"/>
</dbReference>
<dbReference type="EMBL" id="KL367558">
    <property type="protein sequence ID" value="KFD64241.1"/>
    <property type="molecule type" value="Genomic_DNA"/>
</dbReference>
<dbReference type="InterPro" id="IPR041373">
    <property type="entry name" value="RT_RNaseH"/>
</dbReference>
<dbReference type="CDD" id="cd01647">
    <property type="entry name" value="RT_LTR"/>
    <property type="match status" value="1"/>
</dbReference>
<evidence type="ECO:0000256" key="6">
    <source>
        <dbReference type="ARBA" id="ARBA00022759"/>
    </source>
</evidence>
<dbReference type="Gene3D" id="3.30.70.270">
    <property type="match status" value="2"/>
</dbReference>
<keyword evidence="8" id="KW-0695">RNA-directed DNA polymerase</keyword>
<organism evidence="10">
    <name type="scientific">Trichuris suis</name>
    <name type="common">pig whipworm</name>
    <dbReference type="NCBI Taxonomy" id="68888"/>
    <lineage>
        <taxon>Eukaryota</taxon>
        <taxon>Metazoa</taxon>
        <taxon>Ecdysozoa</taxon>
        <taxon>Nematoda</taxon>
        <taxon>Enoplea</taxon>
        <taxon>Dorylaimia</taxon>
        <taxon>Trichinellida</taxon>
        <taxon>Trichuridae</taxon>
        <taxon>Trichuris</taxon>
    </lineage>
</organism>
<proteinExistence type="predicted"/>
<accession>A0A085N445</accession>
<dbReference type="GO" id="GO:0003964">
    <property type="term" value="F:RNA-directed DNA polymerase activity"/>
    <property type="evidence" value="ECO:0007669"/>
    <property type="project" value="UniProtKB-KW"/>
</dbReference>
<dbReference type="Proteomes" id="UP000030758">
    <property type="component" value="Unassembled WGS sequence"/>
</dbReference>
<dbReference type="InterPro" id="IPR051320">
    <property type="entry name" value="Viral_Replic_Matur_Polypro"/>
</dbReference>
<keyword evidence="2" id="KW-0808">Transferase</keyword>
<protein>
    <recommendedName>
        <fullName evidence="9">Reverse transcriptase domain-containing protein</fullName>
    </recommendedName>
</protein>
<evidence type="ECO:0000256" key="1">
    <source>
        <dbReference type="ARBA" id="ARBA00022670"/>
    </source>
</evidence>
<dbReference type="CDD" id="cd09274">
    <property type="entry name" value="RNase_HI_RT_Ty3"/>
    <property type="match status" value="1"/>
</dbReference>
<name>A0A085N445_9BILA</name>
<evidence type="ECO:0000259" key="9">
    <source>
        <dbReference type="PROSITE" id="PS50878"/>
    </source>
</evidence>
<dbReference type="GO" id="GO:0004519">
    <property type="term" value="F:endonuclease activity"/>
    <property type="evidence" value="ECO:0007669"/>
    <property type="project" value="UniProtKB-KW"/>
</dbReference>
<evidence type="ECO:0000256" key="2">
    <source>
        <dbReference type="ARBA" id="ARBA00022679"/>
    </source>
</evidence>
<dbReference type="Pfam" id="PF00078">
    <property type="entry name" value="RVT_1"/>
    <property type="match status" value="1"/>
</dbReference>
<dbReference type="AlphaFoldDB" id="A0A085N445"/>
<dbReference type="InterPro" id="IPR000477">
    <property type="entry name" value="RT_dom"/>
</dbReference>
<evidence type="ECO:0000313" key="10">
    <source>
        <dbReference type="EMBL" id="KFD64241.1"/>
    </source>
</evidence>
<dbReference type="GO" id="GO:0004190">
    <property type="term" value="F:aspartic-type endopeptidase activity"/>
    <property type="evidence" value="ECO:0007669"/>
    <property type="project" value="UniProtKB-KW"/>
</dbReference>
<keyword evidence="4" id="KW-0540">Nuclease</keyword>
<keyword evidence="7" id="KW-0378">Hydrolase</keyword>
<dbReference type="SUPFAM" id="SSF56672">
    <property type="entry name" value="DNA/RNA polymerases"/>
    <property type="match status" value="1"/>
</dbReference>
<keyword evidence="1" id="KW-0645">Protease</keyword>
<dbReference type="InterPro" id="IPR043502">
    <property type="entry name" value="DNA/RNA_pol_sf"/>
</dbReference>
<dbReference type="PANTHER" id="PTHR33064:SF37">
    <property type="entry name" value="RIBONUCLEASE H"/>
    <property type="match status" value="1"/>
</dbReference>
<evidence type="ECO:0000256" key="5">
    <source>
        <dbReference type="ARBA" id="ARBA00022750"/>
    </source>
</evidence>
<keyword evidence="6" id="KW-0255">Endonuclease</keyword>
<dbReference type="Gene3D" id="3.10.10.10">
    <property type="entry name" value="HIV Type 1 Reverse Transcriptase, subunit A, domain 1"/>
    <property type="match status" value="1"/>
</dbReference>
<gene>
    <name evidence="10" type="ORF">M514_23525</name>
</gene>
<keyword evidence="5" id="KW-0064">Aspartyl protease</keyword>
<dbReference type="Pfam" id="PF17917">
    <property type="entry name" value="RT_RNaseH"/>
    <property type="match status" value="1"/>
</dbReference>
<dbReference type="FunFam" id="3.10.20.370:FF:000001">
    <property type="entry name" value="Retrovirus-related Pol polyprotein from transposon 17.6-like protein"/>
    <property type="match status" value="1"/>
</dbReference>
<evidence type="ECO:0000256" key="8">
    <source>
        <dbReference type="ARBA" id="ARBA00022918"/>
    </source>
</evidence>